<feature type="region of interest" description="Disordered" evidence="6">
    <location>
        <begin position="250"/>
        <end position="338"/>
    </location>
</feature>
<dbReference type="PANTHER" id="PTHR14211:SF7">
    <property type="entry name" value="RIBOSOME BIOGENESIS PROTEIN NOP53"/>
    <property type="match status" value="1"/>
</dbReference>
<organism evidence="7 8">
    <name type="scientific">Viridothelium virens</name>
    <name type="common">Speckled blister lichen</name>
    <name type="synonym">Trypethelium virens</name>
    <dbReference type="NCBI Taxonomy" id="1048519"/>
    <lineage>
        <taxon>Eukaryota</taxon>
        <taxon>Fungi</taxon>
        <taxon>Dikarya</taxon>
        <taxon>Ascomycota</taxon>
        <taxon>Pezizomycotina</taxon>
        <taxon>Dothideomycetes</taxon>
        <taxon>Dothideomycetes incertae sedis</taxon>
        <taxon>Trypetheliales</taxon>
        <taxon>Trypetheliaceae</taxon>
        <taxon>Viridothelium</taxon>
    </lineage>
</organism>
<dbReference type="Pfam" id="PF07767">
    <property type="entry name" value="Nop53"/>
    <property type="match status" value="1"/>
</dbReference>
<comment type="function">
    <text evidence="5">May play a role in ribosome biogenesis.</text>
</comment>
<dbReference type="GO" id="GO:0006364">
    <property type="term" value="P:rRNA processing"/>
    <property type="evidence" value="ECO:0007669"/>
    <property type="project" value="TreeGrafter"/>
</dbReference>
<feature type="compositionally biased region" description="Acidic residues" evidence="6">
    <location>
        <begin position="253"/>
        <end position="268"/>
    </location>
</feature>
<proteinExistence type="inferred from homology"/>
<comment type="similarity">
    <text evidence="1 5">Belongs to the NOP53 family.</text>
</comment>
<dbReference type="OrthoDB" id="5072at2759"/>
<evidence type="ECO:0000256" key="6">
    <source>
        <dbReference type="SAM" id="MobiDB-lite"/>
    </source>
</evidence>
<gene>
    <name evidence="7" type="ORF">EV356DRAFT_536612</name>
</gene>
<dbReference type="GO" id="GO:0000027">
    <property type="term" value="P:ribosomal large subunit assembly"/>
    <property type="evidence" value="ECO:0007669"/>
    <property type="project" value="UniProtKB-UniRule"/>
</dbReference>
<evidence type="ECO:0000256" key="5">
    <source>
        <dbReference type="PIRNR" id="PIRNR017302"/>
    </source>
</evidence>
<feature type="compositionally biased region" description="Basic and acidic residues" evidence="6">
    <location>
        <begin position="280"/>
        <end position="290"/>
    </location>
</feature>
<dbReference type="Proteomes" id="UP000800092">
    <property type="component" value="Unassembled WGS sequence"/>
</dbReference>
<evidence type="ECO:0000313" key="7">
    <source>
        <dbReference type="EMBL" id="KAF2230159.1"/>
    </source>
</evidence>
<dbReference type="GO" id="GO:0005730">
    <property type="term" value="C:nucleolus"/>
    <property type="evidence" value="ECO:0007669"/>
    <property type="project" value="UniProtKB-SubCell"/>
</dbReference>
<sequence>MAEVLCAPAQHKQPSRKGKRAWRKNIDISEVNEGLEEVRDQLIQGGVVSEKAAADLFIADTEGDEVIQKSYFKTNKPLKSDEILAQRSSVPALDTRKRKSILTDGMIELRQKKLKGDYVKPKELERLRNIAYGGEKIQKDVINTTEQPSYDPWAPEGPVRDPQFSFLDKHKPKPVREPKTLRHAPLSLAANGKSFPAVQKPDAGRSYNPDFHDWSSLLEREGTKEVSAEEKRLNDAAIEAKRMARAQAIAAEPDLESAAEDSTWESEWEGIQSGPEDEEWMRQKRPERKTPAQRNKAIRRKEEERRLKHERKRKEKERQMERMKELIREARERDAKSKEVIKFEESVSSDGDEGEVELHKRMRFGNAKIPEASLEVVLADELQDSLRLLKPEGNLLRDRYRNLVLNGKLEARRAAQHKKPMRTATEKWSYKDWKIPK</sequence>
<evidence type="ECO:0000256" key="1">
    <source>
        <dbReference type="ARBA" id="ARBA00008838"/>
    </source>
</evidence>
<evidence type="ECO:0000256" key="3">
    <source>
        <dbReference type="ARBA" id="ARBA00022517"/>
    </source>
</evidence>
<name>A0A6A6GX19_VIRVR</name>
<feature type="compositionally biased region" description="Basic and acidic residues" evidence="6">
    <location>
        <begin position="316"/>
        <end position="338"/>
    </location>
</feature>
<accession>A0A6A6GX19</accession>
<dbReference type="AlphaFoldDB" id="A0A6A6GX19"/>
<dbReference type="GO" id="GO:0005654">
    <property type="term" value="C:nucleoplasm"/>
    <property type="evidence" value="ECO:0007669"/>
    <property type="project" value="UniProtKB-SubCell"/>
</dbReference>
<keyword evidence="3 5" id="KW-0690">Ribosome biogenesis</keyword>
<comment type="subcellular location">
    <subcellularLocation>
        <location evidence="5">Nucleus</location>
        <location evidence="5">Nucleolus</location>
    </subcellularLocation>
    <subcellularLocation>
        <location evidence="5">Nucleus</location>
        <location evidence="5">Nucleoplasm</location>
    </subcellularLocation>
</comment>
<dbReference type="InterPro" id="IPR011687">
    <property type="entry name" value="Nop53/GLTSCR2"/>
</dbReference>
<dbReference type="PIRSF" id="PIRSF017302">
    <property type="entry name" value="Gltscr2"/>
    <property type="match status" value="1"/>
</dbReference>
<keyword evidence="4 5" id="KW-0539">Nucleus</keyword>
<evidence type="ECO:0000313" key="8">
    <source>
        <dbReference type="Proteomes" id="UP000800092"/>
    </source>
</evidence>
<reference evidence="7" key="1">
    <citation type="journal article" date="2020" name="Stud. Mycol.">
        <title>101 Dothideomycetes genomes: a test case for predicting lifestyles and emergence of pathogens.</title>
        <authorList>
            <person name="Haridas S."/>
            <person name="Albert R."/>
            <person name="Binder M."/>
            <person name="Bloem J."/>
            <person name="Labutti K."/>
            <person name="Salamov A."/>
            <person name="Andreopoulos B."/>
            <person name="Baker S."/>
            <person name="Barry K."/>
            <person name="Bills G."/>
            <person name="Bluhm B."/>
            <person name="Cannon C."/>
            <person name="Castanera R."/>
            <person name="Culley D."/>
            <person name="Daum C."/>
            <person name="Ezra D."/>
            <person name="Gonzalez J."/>
            <person name="Henrissat B."/>
            <person name="Kuo A."/>
            <person name="Liang C."/>
            <person name="Lipzen A."/>
            <person name="Lutzoni F."/>
            <person name="Magnuson J."/>
            <person name="Mondo S."/>
            <person name="Nolan M."/>
            <person name="Ohm R."/>
            <person name="Pangilinan J."/>
            <person name="Park H.-J."/>
            <person name="Ramirez L."/>
            <person name="Alfaro M."/>
            <person name="Sun H."/>
            <person name="Tritt A."/>
            <person name="Yoshinaga Y."/>
            <person name="Zwiers L.-H."/>
            <person name="Turgeon B."/>
            <person name="Goodwin S."/>
            <person name="Spatafora J."/>
            <person name="Crous P."/>
            <person name="Grigoriev I."/>
        </authorList>
    </citation>
    <scope>NUCLEOTIDE SEQUENCE</scope>
    <source>
        <strain evidence="7">Tuck. ex Michener</strain>
    </source>
</reference>
<dbReference type="GO" id="GO:0008097">
    <property type="term" value="F:5S rRNA binding"/>
    <property type="evidence" value="ECO:0007669"/>
    <property type="project" value="TreeGrafter"/>
</dbReference>
<evidence type="ECO:0000256" key="2">
    <source>
        <dbReference type="ARBA" id="ARBA00018339"/>
    </source>
</evidence>
<protein>
    <recommendedName>
        <fullName evidence="2 5">Ribosome biogenesis protein NOP53</fullName>
    </recommendedName>
</protein>
<feature type="region of interest" description="Disordered" evidence="6">
    <location>
        <begin position="1"/>
        <end position="21"/>
    </location>
</feature>
<keyword evidence="8" id="KW-1185">Reference proteome</keyword>
<dbReference type="EMBL" id="ML991846">
    <property type="protein sequence ID" value="KAF2230159.1"/>
    <property type="molecule type" value="Genomic_DNA"/>
</dbReference>
<evidence type="ECO:0000256" key="4">
    <source>
        <dbReference type="ARBA" id="ARBA00023242"/>
    </source>
</evidence>
<dbReference type="PANTHER" id="PTHR14211">
    <property type="entry name" value="GLIOMA SUPPRESSOR CANDIDATE REGION GENE 2"/>
    <property type="match status" value="1"/>
</dbReference>